<reference evidence="6 7" key="1">
    <citation type="submission" date="2023-07" db="EMBL/GenBank/DDBJ databases">
        <title>Sequencing the genomes of 1000 actinobacteria strains.</title>
        <authorList>
            <person name="Klenk H.-P."/>
        </authorList>
    </citation>
    <scope>NUCLEOTIDE SEQUENCE [LARGE SCALE GENOMIC DNA]</scope>
    <source>
        <strain evidence="6 7">GD13</strain>
    </source>
</reference>
<dbReference type="PANTHER" id="PTHR43390">
    <property type="entry name" value="SIGNAL PEPTIDASE I"/>
    <property type="match status" value="1"/>
</dbReference>
<keyword evidence="3" id="KW-0645">Protease</keyword>
<keyword evidence="3" id="KW-0812">Transmembrane</keyword>
<dbReference type="InterPro" id="IPR036286">
    <property type="entry name" value="LexA/Signal_pep-like_sf"/>
</dbReference>
<dbReference type="Proteomes" id="UP001240447">
    <property type="component" value="Unassembled WGS sequence"/>
</dbReference>
<dbReference type="GO" id="GO:0009003">
    <property type="term" value="F:signal peptidase activity"/>
    <property type="evidence" value="ECO:0007669"/>
    <property type="project" value="UniProtKB-EC"/>
</dbReference>
<dbReference type="CDD" id="cd06530">
    <property type="entry name" value="S26_SPase_I"/>
    <property type="match status" value="1"/>
</dbReference>
<keyword evidence="7" id="KW-1185">Reference proteome</keyword>
<dbReference type="SUPFAM" id="SSF51306">
    <property type="entry name" value="LexA/Signal peptidase"/>
    <property type="match status" value="1"/>
</dbReference>
<evidence type="ECO:0000313" key="7">
    <source>
        <dbReference type="Proteomes" id="UP001240447"/>
    </source>
</evidence>
<keyword evidence="3" id="KW-0472">Membrane</keyword>
<dbReference type="InterPro" id="IPR000223">
    <property type="entry name" value="Pept_S26A_signal_pept_1"/>
</dbReference>
<sequence>MSDPSPEDERHPHGDQPFPSRADRKAAREQQTKAGKDRKSMPVWQESILLLGIALTLAIVIKAFFVQAFYIPSGSMRDTLVKDDRILVQKVSYWGGDGPERGDVVVFADPGGWLDPAEIRTADNPFTKTLEMFGLFPTGGHLVKRVIGVGGDNVRCCTKRGRLVVNGVPLQEEDYLFDGVRPSLNPFEVDVPEGRLWLMGDNRPNSSDSRFHLGDPGGGTVAVEDVVGKVFSVVWPLDNAKIMRRPATFEDVPDAS</sequence>
<comment type="catalytic activity">
    <reaction evidence="3">
        <text>Cleavage of hydrophobic, N-terminal signal or leader sequences from secreted and periplasmic proteins.</text>
        <dbReference type="EC" id="3.4.21.89"/>
    </reaction>
</comment>
<dbReference type="NCBIfam" id="TIGR02227">
    <property type="entry name" value="sigpep_I_bact"/>
    <property type="match status" value="1"/>
</dbReference>
<evidence type="ECO:0000256" key="1">
    <source>
        <dbReference type="ARBA" id="ARBA00004401"/>
    </source>
</evidence>
<feature type="transmembrane region" description="Helical" evidence="3">
    <location>
        <begin position="48"/>
        <end position="70"/>
    </location>
</feature>
<accession>A0ABT9NQJ4</accession>
<feature type="compositionally biased region" description="Basic and acidic residues" evidence="4">
    <location>
        <begin position="21"/>
        <end position="39"/>
    </location>
</feature>
<dbReference type="Pfam" id="PF10502">
    <property type="entry name" value="Peptidase_S26"/>
    <property type="match status" value="1"/>
</dbReference>
<comment type="caution">
    <text evidence="6">The sequence shown here is derived from an EMBL/GenBank/DDBJ whole genome shotgun (WGS) entry which is preliminary data.</text>
</comment>
<comment type="similarity">
    <text evidence="2 3">Belongs to the peptidase S26 family.</text>
</comment>
<dbReference type="Gene3D" id="2.10.109.10">
    <property type="entry name" value="Umud Fragment, subunit A"/>
    <property type="match status" value="1"/>
</dbReference>
<keyword evidence="3 6" id="KW-0378">Hydrolase</keyword>
<keyword evidence="3" id="KW-1133">Transmembrane helix</keyword>
<dbReference type="InterPro" id="IPR019533">
    <property type="entry name" value="Peptidase_S26"/>
</dbReference>
<name>A0ABT9NQJ4_9ACTN</name>
<evidence type="ECO:0000313" key="6">
    <source>
        <dbReference type="EMBL" id="MDP9822586.1"/>
    </source>
</evidence>
<feature type="region of interest" description="Disordered" evidence="4">
    <location>
        <begin position="1"/>
        <end position="39"/>
    </location>
</feature>
<evidence type="ECO:0000259" key="5">
    <source>
        <dbReference type="Pfam" id="PF10502"/>
    </source>
</evidence>
<dbReference type="PRINTS" id="PR00727">
    <property type="entry name" value="LEADERPTASE"/>
</dbReference>
<dbReference type="RefSeq" id="WP_246360392.1">
    <property type="nucleotide sequence ID" value="NZ_CCXJ01000430.1"/>
</dbReference>
<protein>
    <recommendedName>
        <fullName evidence="3">Signal peptidase I</fullName>
        <ecNumber evidence="3">3.4.21.89</ecNumber>
    </recommendedName>
</protein>
<feature type="domain" description="Peptidase S26" evidence="5">
    <location>
        <begin position="45"/>
        <end position="235"/>
    </location>
</feature>
<gene>
    <name evidence="6" type="ORF">J2S59_002395</name>
</gene>
<dbReference type="PANTHER" id="PTHR43390:SF1">
    <property type="entry name" value="CHLOROPLAST PROCESSING PEPTIDASE"/>
    <property type="match status" value="1"/>
</dbReference>
<dbReference type="EC" id="3.4.21.89" evidence="3"/>
<evidence type="ECO:0000256" key="3">
    <source>
        <dbReference type="RuleBase" id="RU362042"/>
    </source>
</evidence>
<proteinExistence type="inferred from homology"/>
<comment type="subcellular location">
    <subcellularLocation>
        <location evidence="1">Cell membrane</location>
        <topology evidence="1">Single-pass type II membrane protein</topology>
    </subcellularLocation>
    <subcellularLocation>
        <location evidence="3">Membrane</location>
        <topology evidence="3">Single-pass type II membrane protein</topology>
    </subcellularLocation>
</comment>
<evidence type="ECO:0000256" key="2">
    <source>
        <dbReference type="ARBA" id="ARBA00009370"/>
    </source>
</evidence>
<organism evidence="6 7">
    <name type="scientific">Nocardioides massiliensis</name>
    <dbReference type="NCBI Taxonomy" id="1325935"/>
    <lineage>
        <taxon>Bacteria</taxon>
        <taxon>Bacillati</taxon>
        <taxon>Actinomycetota</taxon>
        <taxon>Actinomycetes</taxon>
        <taxon>Propionibacteriales</taxon>
        <taxon>Nocardioidaceae</taxon>
        <taxon>Nocardioides</taxon>
    </lineage>
</organism>
<dbReference type="EMBL" id="JAUSQM010000001">
    <property type="protein sequence ID" value="MDP9822586.1"/>
    <property type="molecule type" value="Genomic_DNA"/>
</dbReference>
<evidence type="ECO:0000256" key="4">
    <source>
        <dbReference type="SAM" id="MobiDB-lite"/>
    </source>
</evidence>